<accession>A0AAN9MGK8</accession>
<protein>
    <recommendedName>
        <fullName evidence="8">GDSL esterase/lipase</fullName>
    </recommendedName>
</protein>
<dbReference type="SUPFAM" id="SSF52266">
    <property type="entry name" value="SGNH hydrolase"/>
    <property type="match status" value="1"/>
</dbReference>
<evidence type="ECO:0000313" key="7">
    <source>
        <dbReference type="Proteomes" id="UP001374584"/>
    </source>
</evidence>
<evidence type="ECO:0000256" key="1">
    <source>
        <dbReference type="ARBA" id="ARBA00008668"/>
    </source>
</evidence>
<keyword evidence="4" id="KW-0325">Glycoprotein</keyword>
<comment type="caution">
    <text evidence="6">The sequence shown here is derived from an EMBL/GenBank/DDBJ whole genome shotgun (WGS) entry which is preliminary data.</text>
</comment>
<evidence type="ECO:0008006" key="8">
    <source>
        <dbReference type="Google" id="ProtNLM"/>
    </source>
</evidence>
<evidence type="ECO:0000256" key="2">
    <source>
        <dbReference type="ARBA" id="ARBA00022729"/>
    </source>
</evidence>
<dbReference type="Proteomes" id="UP001374584">
    <property type="component" value="Unassembled WGS sequence"/>
</dbReference>
<name>A0AAN9MGK8_PHACN</name>
<proteinExistence type="inferred from homology"/>
<dbReference type="AlphaFoldDB" id="A0AAN9MGK8"/>
<sequence length="371" mass="41679">MKSLILFSIIFACSFLRNVDSYNNLFPYQAIINFGDSISDTGNAVIHKPFPPNSPYGSTYFKHPAGRMSNGRLIIDFIARAYGLPLLPPYLNLTKGQDVKKGVNFAYSGTTALPKSFFDKRGIEVPEAAYSLGTQLDWFHKFKPSLCKSKIECDDYFKSTLVLVGEIGGNDINAIIPHKNITEIREFVPHIVQIISRVTSELIKEGAVNLVVPGNFPIGCNSYVLNTMNSDKKEDYDQFGCLKPYNAAIRYYHEHLRKALEILRQQNPHVNITYFDYYGATLRLFQAPEKYDFIWGKIKTFEVCCGLGGGYHLSQICGTGDAKVCPDPSKHINWDGFHLTEASYRLVAKGLIEGPFANPPLKPPPFKIPQE</sequence>
<dbReference type="InterPro" id="IPR035669">
    <property type="entry name" value="SGNH_plant_lipase-like"/>
</dbReference>
<dbReference type="Pfam" id="PF00657">
    <property type="entry name" value="Lipase_GDSL"/>
    <property type="match status" value="1"/>
</dbReference>
<evidence type="ECO:0000313" key="6">
    <source>
        <dbReference type="EMBL" id="KAK7354072.1"/>
    </source>
</evidence>
<dbReference type="CDD" id="cd01837">
    <property type="entry name" value="SGNH_plant_lipase_like"/>
    <property type="match status" value="1"/>
</dbReference>
<dbReference type="EMBL" id="JAYMYR010000007">
    <property type="protein sequence ID" value="KAK7354072.1"/>
    <property type="molecule type" value="Genomic_DNA"/>
</dbReference>
<feature type="signal peptide" evidence="5">
    <location>
        <begin position="1"/>
        <end position="21"/>
    </location>
</feature>
<keyword evidence="7" id="KW-1185">Reference proteome</keyword>
<evidence type="ECO:0000256" key="3">
    <source>
        <dbReference type="ARBA" id="ARBA00022801"/>
    </source>
</evidence>
<feature type="chain" id="PRO_5042987663" description="GDSL esterase/lipase" evidence="5">
    <location>
        <begin position="22"/>
        <end position="371"/>
    </location>
</feature>
<dbReference type="InterPro" id="IPR001087">
    <property type="entry name" value="GDSL"/>
</dbReference>
<reference evidence="6 7" key="1">
    <citation type="submission" date="2024-01" db="EMBL/GenBank/DDBJ databases">
        <title>The genomes of 5 underutilized Papilionoideae crops provide insights into root nodulation and disease resistanc.</title>
        <authorList>
            <person name="Jiang F."/>
        </authorList>
    </citation>
    <scope>NUCLEOTIDE SEQUENCE [LARGE SCALE GENOMIC DNA]</scope>
    <source>
        <strain evidence="6">JINMINGXINNONG_FW02</strain>
        <tissue evidence="6">Leaves</tissue>
    </source>
</reference>
<gene>
    <name evidence="6" type="ORF">VNO80_19529</name>
</gene>
<keyword evidence="3" id="KW-0378">Hydrolase</keyword>
<dbReference type="PANTHER" id="PTHR22835:SF577">
    <property type="entry name" value="GDSL-LIKE LIPASE_ACYLHYDROLASE SUPERFAMILY PROTEIN"/>
    <property type="match status" value="1"/>
</dbReference>
<keyword evidence="2 5" id="KW-0732">Signal</keyword>
<evidence type="ECO:0000256" key="4">
    <source>
        <dbReference type="ARBA" id="ARBA00023180"/>
    </source>
</evidence>
<comment type="similarity">
    <text evidence="1">Belongs to the 'GDSL' lipolytic enzyme family.</text>
</comment>
<dbReference type="InterPro" id="IPR036514">
    <property type="entry name" value="SGNH_hydro_sf"/>
</dbReference>
<dbReference type="GO" id="GO:0016788">
    <property type="term" value="F:hydrolase activity, acting on ester bonds"/>
    <property type="evidence" value="ECO:0007669"/>
    <property type="project" value="InterPro"/>
</dbReference>
<evidence type="ECO:0000256" key="5">
    <source>
        <dbReference type="SAM" id="SignalP"/>
    </source>
</evidence>
<dbReference type="PANTHER" id="PTHR22835">
    <property type="entry name" value="ZINC FINGER FYVE DOMAIN CONTAINING PROTEIN"/>
    <property type="match status" value="1"/>
</dbReference>
<organism evidence="6 7">
    <name type="scientific">Phaseolus coccineus</name>
    <name type="common">Scarlet runner bean</name>
    <name type="synonym">Phaseolus multiflorus</name>
    <dbReference type="NCBI Taxonomy" id="3886"/>
    <lineage>
        <taxon>Eukaryota</taxon>
        <taxon>Viridiplantae</taxon>
        <taxon>Streptophyta</taxon>
        <taxon>Embryophyta</taxon>
        <taxon>Tracheophyta</taxon>
        <taxon>Spermatophyta</taxon>
        <taxon>Magnoliopsida</taxon>
        <taxon>eudicotyledons</taxon>
        <taxon>Gunneridae</taxon>
        <taxon>Pentapetalae</taxon>
        <taxon>rosids</taxon>
        <taxon>fabids</taxon>
        <taxon>Fabales</taxon>
        <taxon>Fabaceae</taxon>
        <taxon>Papilionoideae</taxon>
        <taxon>50 kb inversion clade</taxon>
        <taxon>NPAAA clade</taxon>
        <taxon>indigoferoid/millettioid clade</taxon>
        <taxon>Phaseoleae</taxon>
        <taxon>Phaseolus</taxon>
    </lineage>
</organism>
<dbReference type="Gene3D" id="3.40.50.1110">
    <property type="entry name" value="SGNH hydrolase"/>
    <property type="match status" value="1"/>
</dbReference>